<dbReference type="PANTHER" id="PTHR46585:SF1">
    <property type="entry name" value="CHROMO DOMAIN-CONTAINING PROTEIN"/>
    <property type="match status" value="1"/>
</dbReference>
<dbReference type="Proteomes" id="UP000593567">
    <property type="component" value="Unassembled WGS sequence"/>
</dbReference>
<accession>A0A7J7JMW1</accession>
<organism evidence="1 2">
    <name type="scientific">Bugula neritina</name>
    <name type="common">Brown bryozoan</name>
    <name type="synonym">Sertularia neritina</name>
    <dbReference type="NCBI Taxonomy" id="10212"/>
    <lineage>
        <taxon>Eukaryota</taxon>
        <taxon>Metazoa</taxon>
        <taxon>Spiralia</taxon>
        <taxon>Lophotrochozoa</taxon>
        <taxon>Bryozoa</taxon>
        <taxon>Gymnolaemata</taxon>
        <taxon>Cheilostomatida</taxon>
        <taxon>Flustrina</taxon>
        <taxon>Buguloidea</taxon>
        <taxon>Bugulidae</taxon>
        <taxon>Bugula</taxon>
    </lineage>
</organism>
<dbReference type="EMBL" id="VXIV02002045">
    <property type="protein sequence ID" value="KAF6027692.1"/>
    <property type="molecule type" value="Genomic_DNA"/>
</dbReference>
<comment type="caution">
    <text evidence="1">The sequence shown here is derived from an EMBL/GenBank/DDBJ whole genome shotgun (WGS) entry which is preliminary data.</text>
</comment>
<evidence type="ECO:0000313" key="2">
    <source>
        <dbReference type="Proteomes" id="UP000593567"/>
    </source>
</evidence>
<name>A0A7J7JMW1_BUGNE</name>
<gene>
    <name evidence="1" type="ORF">EB796_014004</name>
</gene>
<proteinExistence type="predicted"/>
<dbReference type="AlphaFoldDB" id="A0A7J7JMW1"/>
<dbReference type="GO" id="GO:0003676">
    <property type="term" value="F:nucleic acid binding"/>
    <property type="evidence" value="ECO:0007669"/>
    <property type="project" value="InterPro"/>
</dbReference>
<keyword evidence="2" id="KW-1185">Reference proteome</keyword>
<dbReference type="Gene3D" id="3.30.420.10">
    <property type="entry name" value="Ribonuclease H-like superfamily/Ribonuclease H"/>
    <property type="match status" value="1"/>
</dbReference>
<reference evidence="1" key="1">
    <citation type="submission" date="2020-06" db="EMBL/GenBank/DDBJ databases">
        <title>Draft genome of Bugula neritina, a colonial animal packing powerful symbionts and potential medicines.</title>
        <authorList>
            <person name="Rayko M."/>
        </authorList>
    </citation>
    <scope>NUCLEOTIDE SEQUENCE [LARGE SCALE GENOMIC DNA]</scope>
    <source>
        <strain evidence="1">Kwan_BN1</strain>
    </source>
</reference>
<sequence>MKEYNINNFSSNNQEIKASMVERLQRTLKAKLLKYFTHQNSHRYLDILNDLISSYNNPKHSAHNSTPNNVTVNNQEEIWHGLYTDSQSGQTVKLQYNVGDLIRISKYSTVFKKGYLPSWSEEVFTVAKIHTTNTSVYSLADDSGDQLEGTWYEPELQKVDTKSNTYKIESIVGQRTVNGKTISCKVGWISAKF</sequence>
<protein>
    <submittedName>
        <fullName evidence="1">Uncharacterized protein</fullName>
    </submittedName>
</protein>
<dbReference type="OrthoDB" id="6282662at2759"/>
<dbReference type="PANTHER" id="PTHR46585">
    <property type="entry name" value="INTEGRASE CORE DOMAIN CONTAINING PROTEIN"/>
    <property type="match status" value="1"/>
</dbReference>
<evidence type="ECO:0000313" key="1">
    <source>
        <dbReference type="EMBL" id="KAF6027692.1"/>
    </source>
</evidence>
<dbReference type="InterPro" id="IPR036397">
    <property type="entry name" value="RNaseH_sf"/>
</dbReference>